<reference evidence="2 3" key="1">
    <citation type="journal article" date="2023" name="Elife">
        <title>Identification of key yeast species and microbe-microbe interactions impacting larval growth of Drosophila in the wild.</title>
        <authorList>
            <person name="Mure A."/>
            <person name="Sugiura Y."/>
            <person name="Maeda R."/>
            <person name="Honda K."/>
            <person name="Sakurai N."/>
            <person name="Takahashi Y."/>
            <person name="Watada M."/>
            <person name="Katoh T."/>
            <person name="Gotoh A."/>
            <person name="Gotoh Y."/>
            <person name="Taniguchi I."/>
            <person name="Nakamura K."/>
            <person name="Hayashi T."/>
            <person name="Katayama T."/>
            <person name="Uemura T."/>
            <person name="Hattori Y."/>
        </authorList>
    </citation>
    <scope>NUCLEOTIDE SEQUENCE [LARGE SCALE GENOMIC DNA]</scope>
    <source>
        <strain evidence="2 3">SC-9</strain>
    </source>
</reference>
<proteinExistence type="predicted"/>
<organism evidence="2 3">
    <name type="scientific">Saccharomycopsis crataegensis</name>
    <dbReference type="NCBI Taxonomy" id="43959"/>
    <lineage>
        <taxon>Eukaryota</taxon>
        <taxon>Fungi</taxon>
        <taxon>Dikarya</taxon>
        <taxon>Ascomycota</taxon>
        <taxon>Saccharomycotina</taxon>
        <taxon>Saccharomycetes</taxon>
        <taxon>Saccharomycopsidaceae</taxon>
        <taxon>Saccharomycopsis</taxon>
    </lineage>
</organism>
<dbReference type="EMBL" id="BTFZ01000011">
    <property type="protein sequence ID" value="GMM36357.1"/>
    <property type="molecule type" value="Genomic_DNA"/>
</dbReference>
<evidence type="ECO:0008006" key="4">
    <source>
        <dbReference type="Google" id="ProtNLM"/>
    </source>
</evidence>
<comment type="caution">
    <text evidence="2">The sequence shown here is derived from an EMBL/GenBank/DDBJ whole genome shotgun (WGS) entry which is preliminary data.</text>
</comment>
<dbReference type="RefSeq" id="XP_064853353.1">
    <property type="nucleotide sequence ID" value="XM_064997281.1"/>
</dbReference>
<name>A0AAV5QNH3_9ASCO</name>
<dbReference type="GeneID" id="90074332"/>
<dbReference type="Proteomes" id="UP001360560">
    <property type="component" value="Unassembled WGS sequence"/>
</dbReference>
<evidence type="ECO:0000256" key="1">
    <source>
        <dbReference type="SAM" id="Coils"/>
    </source>
</evidence>
<evidence type="ECO:0000313" key="3">
    <source>
        <dbReference type="Proteomes" id="UP001360560"/>
    </source>
</evidence>
<sequence>MEADEDFIKIIEEEISSMNKLIKIADENIKNLKTETNRLNQTRSEAEKSMLKAIALQKMISSIPYTPKNRDLLGKSLSINETSNQVEGLTKTIRQVSKQDSNLDQQTHFQKMLRSQLLLLINLFDEKLEKKCQETRRSNVKSQSDVLSSTLDALQERTLKEQEREKILMAGLKKFLIIISKKNLDLEIAEDDTEKFERTEQLLQENHKDSLKIIQTLLNGMMTNENGGFVKTSTLNNVNNDSSQSSMSIHPLIRQLLKSDLLIKSDDLEYVKLRSFGMDFDK</sequence>
<protein>
    <recommendedName>
        <fullName evidence="4">Centromere protein H C-terminal domain-containing protein</fullName>
    </recommendedName>
</protein>
<evidence type="ECO:0000313" key="2">
    <source>
        <dbReference type="EMBL" id="GMM36357.1"/>
    </source>
</evidence>
<gene>
    <name evidence="2" type="ORF">DASC09_036820</name>
</gene>
<dbReference type="AlphaFoldDB" id="A0AAV5QNH3"/>
<keyword evidence="1" id="KW-0175">Coiled coil</keyword>
<feature type="coiled-coil region" evidence="1">
    <location>
        <begin position="8"/>
        <end position="49"/>
    </location>
</feature>
<keyword evidence="3" id="KW-1185">Reference proteome</keyword>
<accession>A0AAV5QNH3</accession>